<dbReference type="EMBL" id="MLAK01001109">
    <property type="protein sequence ID" value="OHS97544.1"/>
    <property type="molecule type" value="Genomic_DNA"/>
</dbReference>
<evidence type="ECO:0000313" key="2">
    <source>
        <dbReference type="EMBL" id="OHS97544.1"/>
    </source>
</evidence>
<evidence type="ECO:0000256" key="1">
    <source>
        <dbReference type="SAM" id="Coils"/>
    </source>
</evidence>
<accession>A0A1J4JEK5</accession>
<name>A0A1J4JEK5_9EUKA</name>
<gene>
    <name evidence="2" type="ORF">TRFO_36235</name>
</gene>
<evidence type="ECO:0000313" key="3">
    <source>
        <dbReference type="Proteomes" id="UP000179807"/>
    </source>
</evidence>
<organism evidence="2 3">
    <name type="scientific">Tritrichomonas foetus</name>
    <dbReference type="NCBI Taxonomy" id="1144522"/>
    <lineage>
        <taxon>Eukaryota</taxon>
        <taxon>Metamonada</taxon>
        <taxon>Parabasalia</taxon>
        <taxon>Tritrichomonadida</taxon>
        <taxon>Tritrichomonadidae</taxon>
        <taxon>Tritrichomonas</taxon>
    </lineage>
</organism>
<reference evidence="2" key="1">
    <citation type="submission" date="2016-10" db="EMBL/GenBank/DDBJ databases">
        <authorList>
            <person name="Benchimol M."/>
            <person name="Almeida L.G."/>
            <person name="Vasconcelos A.T."/>
            <person name="Perreira-Neves A."/>
            <person name="Rosa I.A."/>
            <person name="Tasca T."/>
            <person name="Bogo M.R."/>
            <person name="de Souza W."/>
        </authorList>
    </citation>
    <scope>NUCLEOTIDE SEQUENCE [LARGE SCALE GENOMIC DNA]</scope>
    <source>
        <strain evidence="2">K</strain>
    </source>
</reference>
<proteinExistence type="predicted"/>
<feature type="coiled-coil region" evidence="1">
    <location>
        <begin position="169"/>
        <end position="196"/>
    </location>
</feature>
<dbReference type="Proteomes" id="UP000179807">
    <property type="component" value="Unassembled WGS sequence"/>
</dbReference>
<dbReference type="OrthoDB" id="8964853at2759"/>
<keyword evidence="1" id="KW-0175">Coiled coil</keyword>
<dbReference type="RefSeq" id="XP_068350681.1">
    <property type="nucleotide sequence ID" value="XM_068510703.1"/>
</dbReference>
<protein>
    <submittedName>
        <fullName evidence="2">Uncharacterized protein</fullName>
    </submittedName>
</protein>
<keyword evidence="3" id="KW-1185">Reference proteome</keyword>
<dbReference type="VEuPathDB" id="TrichDB:TRFO_36235"/>
<sequence>METQVPFSPELAEYEARSARMKNLLMSGGRRQNKRKDRKINQNNLEHVKFQREVDAGYYKPTPEEVDQLVLIPHFENVHFHDFGQLPEPPKEASSLRKQTCVPHGLTKQQYDRIREEAAIRAKEIYEKAFQDTELRTKTPRRLFTDESAEDLLSFENAANEIIIHDQSYEVLRRAVVQLSKEVENIESQNKILLAHLQLLDKAQQMLDVTAKCSIEAIQWEKQKIQEYYNNNKNVTRKLRGHRRKRINMKK</sequence>
<dbReference type="GeneID" id="94845407"/>
<comment type="caution">
    <text evidence="2">The sequence shown here is derived from an EMBL/GenBank/DDBJ whole genome shotgun (WGS) entry which is preliminary data.</text>
</comment>
<dbReference type="AlphaFoldDB" id="A0A1J4JEK5"/>